<organism evidence="1">
    <name type="scientific">Streptomyces haneummycinicus</name>
    <dbReference type="NCBI Taxonomy" id="3074435"/>
    <lineage>
        <taxon>Bacteria</taxon>
        <taxon>Bacillati</taxon>
        <taxon>Actinomycetota</taxon>
        <taxon>Actinomycetes</taxon>
        <taxon>Kitasatosporales</taxon>
        <taxon>Streptomycetaceae</taxon>
        <taxon>Streptomyces</taxon>
    </lineage>
</organism>
<name>A0AAT9HFQ2_9ACTN</name>
<proteinExistence type="predicted"/>
<dbReference type="EMBL" id="AP035768">
    <property type="protein sequence ID" value="BFO16181.1"/>
    <property type="molecule type" value="Genomic_DNA"/>
</dbReference>
<accession>A0AAT9HFQ2</accession>
<dbReference type="AlphaFoldDB" id="A0AAT9HFQ2"/>
<sequence>MVLHTDPSLMPAGREGWLAWNYGKVAADGATRCFVTYYLNQLQDFTAEQDYFVTLDPPRPVAPEAVIAEFDYTHPVIDMALRGRQSVIHGANEGTRVKLAGSYFHSKELGPDLIGSHEAAFSAGAEAAGRLIGELS</sequence>
<reference evidence="1" key="1">
    <citation type="submission" date="2024-06" db="EMBL/GenBank/DDBJ databases">
        <authorList>
            <consortium name="consrtm"/>
            <person name="Uemura M."/>
            <person name="Terahara T."/>
        </authorList>
    </citation>
    <scope>NUCLEOTIDE SEQUENCE</scope>
    <source>
        <strain evidence="1">KM77-8</strain>
    </source>
</reference>
<evidence type="ECO:0000313" key="1">
    <source>
        <dbReference type="EMBL" id="BFO16181.1"/>
    </source>
</evidence>
<gene>
    <name evidence="1" type="ORF">SHKM778_25690</name>
</gene>
<evidence type="ECO:0008006" key="2">
    <source>
        <dbReference type="Google" id="ProtNLM"/>
    </source>
</evidence>
<reference evidence="1" key="2">
    <citation type="submission" date="2024-07" db="EMBL/GenBank/DDBJ databases">
        <title>Streptomyces haneummycinica sp. nov., a new antibiotic-producing actinobacterium isolated from marine sediment.</title>
        <authorList>
            <person name="Uemura M."/>
            <person name="Hamada M."/>
            <person name="Hirano S."/>
            <person name="Kobayashi K."/>
            <person name="Ohshiro T."/>
            <person name="Kobayashi T."/>
            <person name="Terahara T."/>
        </authorList>
    </citation>
    <scope>NUCLEOTIDE SEQUENCE</scope>
    <source>
        <strain evidence="1">KM77-8</strain>
    </source>
</reference>
<protein>
    <recommendedName>
        <fullName evidence="2">Amine oxidase domain-containing protein</fullName>
    </recommendedName>
</protein>